<sequence length="125" mass="13497">MTIPADLLYSETHQWARFDDDGLVTVGITHFAQSTLGDLVYVELPAVGRQVKQQEAVALVESVKSASDVHCPLSGEIVATNAEAVDAPESINDAPYDTWLFRLRPSDPAERAALLDAAAYEKAIA</sequence>
<dbReference type="NCBIfam" id="TIGR00527">
    <property type="entry name" value="gcvH"/>
    <property type="match status" value="1"/>
</dbReference>
<evidence type="ECO:0000313" key="5">
    <source>
        <dbReference type="EMBL" id="GHD56646.1"/>
    </source>
</evidence>
<dbReference type="NCBIfam" id="NF002270">
    <property type="entry name" value="PRK01202.1"/>
    <property type="match status" value="1"/>
</dbReference>
<dbReference type="InterPro" id="IPR011053">
    <property type="entry name" value="Single_hybrid_motif"/>
</dbReference>
<comment type="subunit">
    <text evidence="3">The glycine cleavage system is composed of four proteins: P, T, L and H.</text>
</comment>
<dbReference type="InterPro" id="IPR000089">
    <property type="entry name" value="Biotin_lipoyl"/>
</dbReference>
<name>A0ABQ3GWW8_9NEIS</name>
<comment type="function">
    <text evidence="3">The glycine cleavage system catalyzes the degradation of glycine. The H protein shuttles the methylamine group of glycine from the P protein to the T protein.</text>
</comment>
<dbReference type="CDD" id="cd06848">
    <property type="entry name" value="GCS_H"/>
    <property type="match status" value="1"/>
</dbReference>
<dbReference type="PROSITE" id="PS00189">
    <property type="entry name" value="LIPOYL"/>
    <property type="match status" value="1"/>
</dbReference>
<dbReference type="InterPro" id="IPR003016">
    <property type="entry name" value="2-oxoA_DH_lipoyl-BS"/>
</dbReference>
<accession>A0ABQ3GWW8</accession>
<dbReference type="RefSeq" id="WP_189458486.1">
    <property type="nucleotide sequence ID" value="NZ_BMYO01000001.1"/>
</dbReference>
<dbReference type="Proteomes" id="UP000604737">
    <property type="component" value="Unassembled WGS sequence"/>
</dbReference>
<dbReference type="HAMAP" id="MF_00272">
    <property type="entry name" value="GcvH"/>
    <property type="match status" value="1"/>
</dbReference>
<comment type="caution">
    <text evidence="5">The sequence shown here is derived from an EMBL/GenBank/DDBJ whole genome shotgun (WGS) entry which is preliminary data.</text>
</comment>
<dbReference type="InterPro" id="IPR002930">
    <property type="entry name" value="GCV_H"/>
</dbReference>
<dbReference type="InterPro" id="IPR017453">
    <property type="entry name" value="GCV_H_sub"/>
</dbReference>
<evidence type="ECO:0000256" key="1">
    <source>
        <dbReference type="ARBA" id="ARBA00009249"/>
    </source>
</evidence>
<evidence type="ECO:0000313" key="6">
    <source>
        <dbReference type="Proteomes" id="UP000604737"/>
    </source>
</evidence>
<comment type="cofactor">
    <cofactor evidence="3">
        <name>(R)-lipoate</name>
        <dbReference type="ChEBI" id="CHEBI:83088"/>
    </cofactor>
    <text evidence="3">Binds 1 lipoyl cofactor covalently.</text>
</comment>
<evidence type="ECO:0000256" key="2">
    <source>
        <dbReference type="ARBA" id="ARBA00022823"/>
    </source>
</evidence>
<organism evidence="5 6">
    <name type="scientific">Jeongeupia chitinilytica</name>
    <dbReference type="NCBI Taxonomy" id="1041641"/>
    <lineage>
        <taxon>Bacteria</taxon>
        <taxon>Pseudomonadati</taxon>
        <taxon>Pseudomonadota</taxon>
        <taxon>Betaproteobacteria</taxon>
        <taxon>Neisseriales</taxon>
        <taxon>Chitinibacteraceae</taxon>
        <taxon>Jeongeupia</taxon>
    </lineage>
</organism>
<dbReference type="EMBL" id="BMYO01000001">
    <property type="protein sequence ID" value="GHD56646.1"/>
    <property type="molecule type" value="Genomic_DNA"/>
</dbReference>
<dbReference type="Gene3D" id="2.40.50.100">
    <property type="match status" value="1"/>
</dbReference>
<protein>
    <recommendedName>
        <fullName evidence="3">Glycine cleavage system H protein</fullName>
    </recommendedName>
</protein>
<feature type="domain" description="Lipoyl-binding" evidence="4">
    <location>
        <begin position="23"/>
        <end position="104"/>
    </location>
</feature>
<dbReference type="SUPFAM" id="SSF51230">
    <property type="entry name" value="Single hybrid motif"/>
    <property type="match status" value="1"/>
</dbReference>
<keyword evidence="6" id="KW-1185">Reference proteome</keyword>
<evidence type="ECO:0000256" key="3">
    <source>
        <dbReference type="HAMAP-Rule" id="MF_00272"/>
    </source>
</evidence>
<dbReference type="InterPro" id="IPR033753">
    <property type="entry name" value="GCV_H/Fam206"/>
</dbReference>
<reference evidence="6" key="1">
    <citation type="journal article" date="2019" name="Int. J. Syst. Evol. Microbiol.">
        <title>The Global Catalogue of Microorganisms (GCM) 10K type strain sequencing project: providing services to taxonomists for standard genome sequencing and annotation.</title>
        <authorList>
            <consortium name="The Broad Institute Genomics Platform"/>
            <consortium name="The Broad Institute Genome Sequencing Center for Infectious Disease"/>
            <person name="Wu L."/>
            <person name="Ma J."/>
        </authorList>
    </citation>
    <scope>NUCLEOTIDE SEQUENCE [LARGE SCALE GENOMIC DNA]</scope>
    <source>
        <strain evidence="6">KCTC 23701</strain>
    </source>
</reference>
<keyword evidence="2 3" id="KW-0450">Lipoyl</keyword>
<comment type="similarity">
    <text evidence="1 3">Belongs to the GcvH family.</text>
</comment>
<gene>
    <name evidence="3 5" type="primary">gcvH</name>
    <name evidence="5" type="ORF">GCM10007350_04160</name>
</gene>
<proteinExistence type="inferred from homology"/>
<dbReference type="PROSITE" id="PS50968">
    <property type="entry name" value="BIOTINYL_LIPOYL"/>
    <property type="match status" value="1"/>
</dbReference>
<feature type="modified residue" description="N6-lipoyllysine" evidence="3">
    <location>
        <position position="64"/>
    </location>
</feature>
<dbReference type="PANTHER" id="PTHR11715:SF3">
    <property type="entry name" value="GLYCINE CLEAVAGE SYSTEM H PROTEIN-RELATED"/>
    <property type="match status" value="1"/>
</dbReference>
<dbReference type="PANTHER" id="PTHR11715">
    <property type="entry name" value="GLYCINE CLEAVAGE SYSTEM H PROTEIN"/>
    <property type="match status" value="1"/>
</dbReference>
<evidence type="ECO:0000259" key="4">
    <source>
        <dbReference type="PROSITE" id="PS50968"/>
    </source>
</evidence>
<dbReference type="Pfam" id="PF01597">
    <property type="entry name" value="GCV_H"/>
    <property type="match status" value="1"/>
</dbReference>